<protein>
    <submittedName>
        <fullName evidence="2">Uncharacterized protein</fullName>
    </submittedName>
</protein>
<keyword evidence="1" id="KW-0472">Membrane</keyword>
<keyword evidence="1" id="KW-0812">Transmembrane</keyword>
<name>A0A3G4ZYW4_9VIRU</name>
<proteinExistence type="predicted"/>
<keyword evidence="1" id="KW-1133">Transmembrane helix</keyword>
<dbReference type="EMBL" id="MK072208">
    <property type="protein sequence ID" value="AYV80115.1"/>
    <property type="molecule type" value="Genomic_DNA"/>
</dbReference>
<evidence type="ECO:0000313" key="2">
    <source>
        <dbReference type="EMBL" id="AYV80115.1"/>
    </source>
</evidence>
<feature type="transmembrane region" description="Helical" evidence="1">
    <location>
        <begin position="7"/>
        <end position="23"/>
    </location>
</feature>
<sequence>MKLKLDLLLISVIIGIASIYIFAPKPQVILKYPKDDNNVYIDNNNVCYKYDKKYI</sequence>
<evidence type="ECO:0000256" key="1">
    <source>
        <dbReference type="SAM" id="Phobius"/>
    </source>
</evidence>
<accession>A0A3G4ZYW4</accession>
<reference evidence="2" key="1">
    <citation type="submission" date="2018-10" db="EMBL/GenBank/DDBJ databases">
        <title>Hidden diversity of soil giant viruses.</title>
        <authorList>
            <person name="Schulz F."/>
            <person name="Alteio L."/>
            <person name="Goudeau D."/>
            <person name="Ryan E.M."/>
            <person name="Malmstrom R.R."/>
            <person name="Blanchard J."/>
            <person name="Woyke T."/>
        </authorList>
    </citation>
    <scope>NUCLEOTIDE SEQUENCE</scope>
    <source>
        <strain evidence="2">GAV1</strain>
    </source>
</reference>
<organism evidence="2">
    <name type="scientific">Gaeavirus sp</name>
    <dbReference type="NCBI Taxonomy" id="2487767"/>
    <lineage>
        <taxon>Viruses</taxon>
        <taxon>Varidnaviria</taxon>
        <taxon>Bamfordvirae</taxon>
        <taxon>Nucleocytoviricota</taxon>
        <taxon>Megaviricetes</taxon>
        <taxon>Imitervirales</taxon>
        <taxon>Mimiviridae</taxon>
        <taxon>Klosneuvirinae</taxon>
    </lineage>
</organism>
<gene>
    <name evidence="2" type="ORF">Gaeavirus10_11</name>
</gene>